<feature type="region of interest" description="Disordered" evidence="1">
    <location>
        <begin position="51"/>
        <end position="76"/>
    </location>
</feature>
<reference evidence="3" key="1">
    <citation type="submission" date="2020-07" db="EMBL/GenBank/DDBJ databases">
        <title>Huge and variable diversity of episymbiotic CPR bacteria and DPANN archaea in groundwater ecosystems.</title>
        <authorList>
            <person name="He C.Y."/>
            <person name="Keren R."/>
            <person name="Whittaker M."/>
            <person name="Farag I.F."/>
            <person name="Doudna J."/>
            <person name="Cate J.H.D."/>
            <person name="Banfield J.F."/>
        </authorList>
    </citation>
    <scope>NUCLEOTIDE SEQUENCE</scope>
    <source>
        <strain evidence="3">NC_groundwater_763_Ag_S-0.2um_68_21</strain>
    </source>
</reference>
<evidence type="ECO:0000256" key="2">
    <source>
        <dbReference type="SAM" id="Phobius"/>
    </source>
</evidence>
<dbReference type="EMBL" id="JACPUR010000019">
    <property type="protein sequence ID" value="MBI3127759.1"/>
    <property type="molecule type" value="Genomic_DNA"/>
</dbReference>
<evidence type="ECO:0000313" key="3">
    <source>
        <dbReference type="EMBL" id="MBI3127759.1"/>
    </source>
</evidence>
<keyword evidence="2" id="KW-0472">Membrane</keyword>
<organism evidence="3 4">
    <name type="scientific">Tectimicrobiota bacterium</name>
    <dbReference type="NCBI Taxonomy" id="2528274"/>
    <lineage>
        <taxon>Bacteria</taxon>
        <taxon>Pseudomonadati</taxon>
        <taxon>Nitrospinota/Tectimicrobiota group</taxon>
        <taxon>Candidatus Tectimicrobiota</taxon>
    </lineage>
</organism>
<proteinExistence type="predicted"/>
<accession>A0A932I1Z2</accession>
<feature type="transmembrane region" description="Helical" evidence="2">
    <location>
        <begin position="7"/>
        <end position="24"/>
    </location>
</feature>
<keyword evidence="2" id="KW-1133">Transmembrane helix</keyword>
<protein>
    <submittedName>
        <fullName evidence="3">Uncharacterized protein</fullName>
    </submittedName>
</protein>
<evidence type="ECO:0000256" key="1">
    <source>
        <dbReference type="SAM" id="MobiDB-lite"/>
    </source>
</evidence>
<gene>
    <name evidence="3" type="ORF">HYZ11_09165</name>
</gene>
<sequence>MGGRSALAVCAGFLFWVGLAYFYYVQDLGGAIVLALSFVAAVAVYSWMRRRPRRTPRPKSDLPDFKFDNVTPKDFE</sequence>
<feature type="transmembrane region" description="Helical" evidence="2">
    <location>
        <begin position="30"/>
        <end position="48"/>
    </location>
</feature>
<evidence type="ECO:0000313" key="4">
    <source>
        <dbReference type="Proteomes" id="UP000782312"/>
    </source>
</evidence>
<comment type="caution">
    <text evidence="3">The sequence shown here is derived from an EMBL/GenBank/DDBJ whole genome shotgun (WGS) entry which is preliminary data.</text>
</comment>
<dbReference type="AlphaFoldDB" id="A0A932I1Z2"/>
<keyword evidence="2" id="KW-0812">Transmembrane</keyword>
<feature type="compositionally biased region" description="Basic and acidic residues" evidence="1">
    <location>
        <begin position="58"/>
        <end position="76"/>
    </location>
</feature>
<name>A0A932I1Z2_UNCTE</name>
<dbReference type="Proteomes" id="UP000782312">
    <property type="component" value="Unassembled WGS sequence"/>
</dbReference>